<name>A0AAU6VY31_UNCXX</name>
<dbReference type="AlphaFoldDB" id="A0AAU6VY31"/>
<organism evidence="1">
    <name type="scientific">bacterium 19CA01SA08</name>
    <dbReference type="NCBI Taxonomy" id="2920574"/>
    <lineage>
        <taxon>Bacteria</taxon>
    </lineage>
</organism>
<gene>
    <name evidence="1" type="ORF">MRN67_09560</name>
</gene>
<reference evidence="1" key="1">
    <citation type="submission" date="2022-03" db="EMBL/GenBank/DDBJ databases">
        <title>Sea Food Isolates.</title>
        <authorList>
            <person name="Li c."/>
        </authorList>
    </citation>
    <scope>NUCLEOTIDE SEQUENCE</scope>
    <source>
        <strain evidence="1">19CA01SA08</strain>
    </source>
</reference>
<protein>
    <submittedName>
        <fullName evidence="1">Uncharacterized protein</fullName>
    </submittedName>
</protein>
<evidence type="ECO:0000313" key="1">
    <source>
        <dbReference type="EMBL" id="XAG90559.1"/>
    </source>
</evidence>
<sequence length="185" mass="21497">MSEDTKLSSNTTVAEYKAMVARSDKDAIANFILERFTERYITPFSDKEIKHGFSMMSVSCLMIESLESFRQGWPNSNSRSALAFAYFFDRSEHFEELRGNHQAFYKHIRCGLLHQAETTGGWKINRKASSLVNTEQKVINATKFMECLKKDLVDYVELLKSDEWDSQIWKKTRAKINHICKQCES</sequence>
<accession>A0AAU6VY31</accession>
<proteinExistence type="predicted"/>
<dbReference type="EMBL" id="CP095355">
    <property type="protein sequence ID" value="XAG90559.1"/>
    <property type="molecule type" value="Genomic_DNA"/>
</dbReference>